<sequence length="132" mass="14642">MLTSPQRPPADVPRAVATLLSTTQQLQELLRLWSVGRVSEQHVSDIYVRLGGEFNATVAAFQFYGIDLSDLYSTPQDLRAVLEACLSEDPSPQVLAAYTPRVREIIYNLLQGLKKKQPAYWQAVGGNTILVP</sequence>
<accession>A0ACB8RQ88</accession>
<dbReference type="EMBL" id="MU275941">
    <property type="protein sequence ID" value="KAI0045811.1"/>
    <property type="molecule type" value="Genomic_DNA"/>
</dbReference>
<dbReference type="Proteomes" id="UP000814033">
    <property type="component" value="Unassembled WGS sequence"/>
</dbReference>
<reference evidence="1" key="1">
    <citation type="submission" date="2021-02" db="EMBL/GenBank/DDBJ databases">
        <authorList>
            <consortium name="DOE Joint Genome Institute"/>
            <person name="Ahrendt S."/>
            <person name="Looney B.P."/>
            <person name="Miyauchi S."/>
            <person name="Morin E."/>
            <person name="Drula E."/>
            <person name="Courty P.E."/>
            <person name="Chicoki N."/>
            <person name="Fauchery L."/>
            <person name="Kohler A."/>
            <person name="Kuo A."/>
            <person name="Labutti K."/>
            <person name="Pangilinan J."/>
            <person name="Lipzen A."/>
            <person name="Riley R."/>
            <person name="Andreopoulos W."/>
            <person name="He G."/>
            <person name="Johnson J."/>
            <person name="Barry K.W."/>
            <person name="Grigoriev I.V."/>
            <person name="Nagy L."/>
            <person name="Hibbett D."/>
            <person name="Henrissat B."/>
            <person name="Matheny P.B."/>
            <person name="Labbe J."/>
            <person name="Martin F."/>
        </authorList>
    </citation>
    <scope>NUCLEOTIDE SEQUENCE</scope>
    <source>
        <strain evidence="1">FP105234-sp</strain>
    </source>
</reference>
<protein>
    <submittedName>
        <fullName evidence="1">Uncharacterized protein</fullName>
    </submittedName>
</protein>
<gene>
    <name evidence="1" type="ORF">FA95DRAFT_1494993</name>
</gene>
<name>A0ACB8RQ88_9AGAM</name>
<comment type="caution">
    <text evidence="1">The sequence shown here is derived from an EMBL/GenBank/DDBJ whole genome shotgun (WGS) entry which is preliminary data.</text>
</comment>
<organism evidence="1 2">
    <name type="scientific">Auriscalpium vulgare</name>
    <dbReference type="NCBI Taxonomy" id="40419"/>
    <lineage>
        <taxon>Eukaryota</taxon>
        <taxon>Fungi</taxon>
        <taxon>Dikarya</taxon>
        <taxon>Basidiomycota</taxon>
        <taxon>Agaricomycotina</taxon>
        <taxon>Agaricomycetes</taxon>
        <taxon>Russulales</taxon>
        <taxon>Auriscalpiaceae</taxon>
        <taxon>Auriscalpium</taxon>
    </lineage>
</organism>
<reference evidence="1" key="2">
    <citation type="journal article" date="2022" name="New Phytol.">
        <title>Evolutionary transition to the ectomycorrhizal habit in the genomes of a hyperdiverse lineage of mushroom-forming fungi.</title>
        <authorList>
            <person name="Looney B."/>
            <person name="Miyauchi S."/>
            <person name="Morin E."/>
            <person name="Drula E."/>
            <person name="Courty P.E."/>
            <person name="Kohler A."/>
            <person name="Kuo A."/>
            <person name="LaButti K."/>
            <person name="Pangilinan J."/>
            <person name="Lipzen A."/>
            <person name="Riley R."/>
            <person name="Andreopoulos W."/>
            <person name="He G."/>
            <person name="Johnson J."/>
            <person name="Nolan M."/>
            <person name="Tritt A."/>
            <person name="Barry K.W."/>
            <person name="Grigoriev I.V."/>
            <person name="Nagy L.G."/>
            <person name="Hibbett D."/>
            <person name="Henrissat B."/>
            <person name="Matheny P.B."/>
            <person name="Labbe J."/>
            <person name="Martin F.M."/>
        </authorList>
    </citation>
    <scope>NUCLEOTIDE SEQUENCE</scope>
    <source>
        <strain evidence="1">FP105234-sp</strain>
    </source>
</reference>
<proteinExistence type="predicted"/>
<evidence type="ECO:0000313" key="1">
    <source>
        <dbReference type="EMBL" id="KAI0045811.1"/>
    </source>
</evidence>
<evidence type="ECO:0000313" key="2">
    <source>
        <dbReference type="Proteomes" id="UP000814033"/>
    </source>
</evidence>
<keyword evidence="2" id="KW-1185">Reference proteome</keyword>